<dbReference type="Proteomes" id="UP000507470">
    <property type="component" value="Unassembled WGS sequence"/>
</dbReference>
<comment type="function">
    <text evidence="7">Choline transporter.</text>
</comment>
<evidence type="ECO:0000313" key="9">
    <source>
        <dbReference type="EMBL" id="CAC5407438.1"/>
    </source>
</evidence>
<feature type="transmembrane region" description="Helical" evidence="7">
    <location>
        <begin position="287"/>
        <end position="308"/>
    </location>
</feature>
<comment type="similarity">
    <text evidence="2 7">Belongs to the CTL (choline transporter-like) family.</text>
</comment>
<evidence type="ECO:0000256" key="3">
    <source>
        <dbReference type="ARBA" id="ARBA00022692"/>
    </source>
</evidence>
<feature type="transmembrane region" description="Helical" evidence="7">
    <location>
        <begin position="660"/>
        <end position="683"/>
    </location>
</feature>
<dbReference type="AlphaFoldDB" id="A0A6J8DFL1"/>
<dbReference type="PANTHER" id="PTHR12385">
    <property type="entry name" value="CHOLINE TRANSPORTER-LIKE (SLC FAMILY 44)"/>
    <property type="match status" value="1"/>
</dbReference>
<feature type="transmembrane region" description="Helical" evidence="7">
    <location>
        <begin position="259"/>
        <end position="280"/>
    </location>
</feature>
<dbReference type="GO" id="GO:0022857">
    <property type="term" value="F:transmembrane transporter activity"/>
    <property type="evidence" value="ECO:0007669"/>
    <property type="project" value="UniProtKB-UniRule"/>
</dbReference>
<dbReference type="PANTHER" id="PTHR12385:SF14">
    <property type="entry name" value="CHOLINE TRANSPORTER-LIKE 2"/>
    <property type="match status" value="1"/>
</dbReference>
<dbReference type="GO" id="GO:0005886">
    <property type="term" value="C:plasma membrane"/>
    <property type="evidence" value="ECO:0007669"/>
    <property type="project" value="UniProtKB-SubCell"/>
</dbReference>
<keyword evidence="4 7" id="KW-1133">Transmembrane helix</keyword>
<feature type="transmembrane region" description="Helical" evidence="7">
    <location>
        <begin position="585"/>
        <end position="608"/>
    </location>
</feature>
<dbReference type="InterPro" id="IPR007603">
    <property type="entry name" value="Choline_transptr-like"/>
</dbReference>
<feature type="transmembrane region" description="Helical" evidence="7">
    <location>
        <begin position="386"/>
        <end position="414"/>
    </location>
</feature>
<feature type="transmembrane region" description="Helical" evidence="7">
    <location>
        <begin position="38"/>
        <end position="61"/>
    </location>
</feature>
<reference evidence="9 10" key="1">
    <citation type="submission" date="2020-06" db="EMBL/GenBank/DDBJ databases">
        <authorList>
            <person name="Li R."/>
            <person name="Bekaert M."/>
        </authorList>
    </citation>
    <scope>NUCLEOTIDE SEQUENCE [LARGE SCALE GENOMIC DNA]</scope>
    <source>
        <strain evidence="10">wild</strain>
    </source>
</reference>
<proteinExistence type="inferred from homology"/>
<feature type="transmembrane region" description="Helical" evidence="7">
    <location>
        <begin position="468"/>
        <end position="498"/>
    </location>
</feature>
<name>A0A6J8DFL1_MYTCO</name>
<organism evidence="9 10">
    <name type="scientific">Mytilus coruscus</name>
    <name type="common">Sea mussel</name>
    <dbReference type="NCBI Taxonomy" id="42192"/>
    <lineage>
        <taxon>Eukaryota</taxon>
        <taxon>Metazoa</taxon>
        <taxon>Spiralia</taxon>
        <taxon>Lophotrochozoa</taxon>
        <taxon>Mollusca</taxon>
        <taxon>Bivalvia</taxon>
        <taxon>Autobranchia</taxon>
        <taxon>Pteriomorphia</taxon>
        <taxon>Mytilida</taxon>
        <taxon>Mytiloidea</taxon>
        <taxon>Mytilidae</taxon>
        <taxon>Mytilinae</taxon>
        <taxon>Mytilus</taxon>
    </lineage>
</organism>
<evidence type="ECO:0000256" key="7">
    <source>
        <dbReference type="RuleBase" id="RU368066"/>
    </source>
</evidence>
<evidence type="ECO:0000256" key="4">
    <source>
        <dbReference type="ARBA" id="ARBA00022989"/>
    </source>
</evidence>
<evidence type="ECO:0000256" key="1">
    <source>
        <dbReference type="ARBA" id="ARBA00004141"/>
    </source>
</evidence>
<feature type="region of interest" description="Disordered" evidence="8">
    <location>
        <begin position="1"/>
        <end position="25"/>
    </location>
</feature>
<dbReference type="Pfam" id="PF04515">
    <property type="entry name" value="Choline_transpo"/>
    <property type="match status" value="1"/>
</dbReference>
<feature type="compositionally biased region" description="Basic and acidic residues" evidence="8">
    <location>
        <begin position="1"/>
        <end position="15"/>
    </location>
</feature>
<dbReference type="EMBL" id="CACVKT020007419">
    <property type="protein sequence ID" value="CAC5407438.1"/>
    <property type="molecule type" value="Genomic_DNA"/>
</dbReference>
<evidence type="ECO:0000256" key="2">
    <source>
        <dbReference type="ARBA" id="ARBA00007168"/>
    </source>
</evidence>
<evidence type="ECO:0000313" key="10">
    <source>
        <dbReference type="Proteomes" id="UP000507470"/>
    </source>
</evidence>
<feature type="transmembrane region" description="Helical" evidence="7">
    <location>
        <begin position="343"/>
        <end position="365"/>
    </location>
</feature>
<accession>A0A6J8DFL1</accession>
<evidence type="ECO:0000256" key="8">
    <source>
        <dbReference type="SAM" id="MobiDB-lite"/>
    </source>
</evidence>
<feature type="transmembrane region" description="Helical" evidence="7">
    <location>
        <begin position="525"/>
        <end position="545"/>
    </location>
</feature>
<keyword evidence="10" id="KW-1185">Reference proteome</keyword>
<protein>
    <recommendedName>
        <fullName evidence="7">Choline transporter-like protein</fullName>
    </recommendedName>
</protein>
<keyword evidence="5 7" id="KW-0472">Membrane</keyword>
<gene>
    <name evidence="9" type="ORF">MCOR_40915</name>
</gene>
<dbReference type="OrthoDB" id="420519at2759"/>
<keyword evidence="6" id="KW-0325">Glycoprotein</keyword>
<sequence length="734" mass="82963">MGSKDKDNEEIELHKNGTPRKHDKNFKGPIENRSCTDIICCLIFLVFIFGLLAVSILGFVWGNPNRLLHPTDSSGLICGYDAEVKDRPYLVYFDISKCAQMGPSAVALGCPTPQVCRKSCTTEYYVYLETVSKASIGLLQQADIDKMVCKDSITITESTSEEEIQKYVGDNDCAAYYVETTDIVGRCIPSIFKTILETAKDAITYTAVNTDGSNITYNLTNTDNTLISGSVISQGTGFLALFYSASQEAEMVFKDVVSAWHLIVIFLVIAMVACFVWIVIMRWITGFMVWFSIFAVLGVMGFGCYYSYSQYYDLKNSNSTSEFGIAQAFALNFSYYLTLKETWLAFGCTTATFLIIFLLILIFLCHRICIAIKLIEEGSKAIGNMIFTLFWPIIPFLLQIIMIAYMAVAAVFVASMGGREYYRNDTSSQIGSDLLSDLPCNENDTTFGEFCGFVKYGGDQYIIPLEVFLLFMFFWLMNFIIALGQMTLAGAFASYYWAVNKPKDIPTMPVLSSFYRSIRSIRYHLGSLAFGSLIIAIIKMIRVLLEYIDAKLKNSENPVAKFLIKCMKCCFWCLEKFIKFLNRNAYIMIAVYGRSFCPAAKDAFFLIFRNVVRAMVLDKVTDYVLFISKLVVTAGVGVGAYFWFQGKVDFFTDYLPKLNYYLVPVIVVIMGTYVIAATFFNVYTMAVDTLFLCFLEDLEVNNGKDRPYRMGKGLQKLLSKKNKKYEEPEEENRA</sequence>
<evidence type="ECO:0000256" key="5">
    <source>
        <dbReference type="ARBA" id="ARBA00023136"/>
    </source>
</evidence>
<comment type="subcellular location">
    <subcellularLocation>
        <location evidence="7">Cell membrane</location>
        <topology evidence="7">Multi-pass membrane protein</topology>
    </subcellularLocation>
    <subcellularLocation>
        <location evidence="1">Membrane</location>
        <topology evidence="1">Multi-pass membrane protein</topology>
    </subcellularLocation>
</comment>
<keyword evidence="3 7" id="KW-0812">Transmembrane</keyword>
<evidence type="ECO:0000256" key="6">
    <source>
        <dbReference type="ARBA" id="ARBA00023180"/>
    </source>
</evidence>
<feature type="transmembrane region" description="Helical" evidence="7">
    <location>
        <begin position="620"/>
        <end position="644"/>
    </location>
</feature>